<feature type="compositionally biased region" description="Basic and acidic residues" evidence="1">
    <location>
        <begin position="462"/>
        <end position="486"/>
    </location>
</feature>
<dbReference type="Proteomes" id="UP000319257">
    <property type="component" value="Unassembled WGS sequence"/>
</dbReference>
<organism evidence="2 3">
    <name type="scientific">Thyridium curvatum</name>
    <dbReference type="NCBI Taxonomy" id="1093900"/>
    <lineage>
        <taxon>Eukaryota</taxon>
        <taxon>Fungi</taxon>
        <taxon>Dikarya</taxon>
        <taxon>Ascomycota</taxon>
        <taxon>Pezizomycotina</taxon>
        <taxon>Sordariomycetes</taxon>
        <taxon>Sordariomycetidae</taxon>
        <taxon>Thyridiales</taxon>
        <taxon>Thyridiaceae</taxon>
        <taxon>Thyridium</taxon>
    </lineage>
</organism>
<dbReference type="GeneID" id="41977818"/>
<dbReference type="AlphaFoldDB" id="A0A507AMU6"/>
<feature type="compositionally biased region" description="Basic and acidic residues" evidence="1">
    <location>
        <begin position="239"/>
        <end position="266"/>
    </location>
</feature>
<evidence type="ECO:0000313" key="3">
    <source>
        <dbReference type="Proteomes" id="UP000319257"/>
    </source>
</evidence>
<gene>
    <name evidence="2" type="ORF">E0L32_010371</name>
</gene>
<comment type="caution">
    <text evidence="2">The sequence shown here is derived from an EMBL/GenBank/DDBJ whole genome shotgun (WGS) entry which is preliminary data.</text>
</comment>
<reference evidence="2 3" key="1">
    <citation type="submission" date="2019-06" db="EMBL/GenBank/DDBJ databases">
        <title>Draft genome sequence of the filamentous fungus Phialemoniopsis curvata isolated from diesel fuel.</title>
        <authorList>
            <person name="Varaljay V.A."/>
            <person name="Lyon W.J."/>
            <person name="Crouch A.L."/>
            <person name="Drake C.E."/>
            <person name="Hollomon J.M."/>
            <person name="Nadeau L.J."/>
            <person name="Nunn H.S."/>
            <person name="Stevenson B.S."/>
            <person name="Bojanowski C.L."/>
            <person name="Crookes-Goodson W.J."/>
        </authorList>
    </citation>
    <scope>NUCLEOTIDE SEQUENCE [LARGE SCALE GENOMIC DNA]</scope>
    <source>
        <strain evidence="2 3">D216</strain>
    </source>
</reference>
<feature type="compositionally biased region" description="Polar residues" evidence="1">
    <location>
        <begin position="314"/>
        <end position="326"/>
    </location>
</feature>
<evidence type="ECO:0000313" key="2">
    <source>
        <dbReference type="EMBL" id="TPX07916.1"/>
    </source>
</evidence>
<proteinExistence type="predicted"/>
<name>A0A507AMU6_9PEZI</name>
<sequence length="499" mass="56908">MTPTPAMRGVPVLKDIDHIGLPARGTQRNFWQPEQGFDHSDHGMLQEDIKVLHDAAVKFMWKPDRPYSSLTGAELQFLKLAFAEATWKFRKEFHGIRRPQQEIAAWGKIATETGWLRHVPVNVIKDYFFALTTGRSRYLRSNPGPPVGDTPLHIDTIDKVIEWMEEYAPHLAHSRRISTWEELADHEPGEIARVPEVPNTARSNVTMASGCATPVEIIVKESPESHSAVPAKPILCQAKDEEAKKKDGEAKKKDEEAKKKYEEAKKKAYRKRYRNANPFLPKKPRPLTSATTRTPATPMTGPGSTPKPGVPTYAQITSAAETSARQTADDLRRELDADDDDAPARTGSSILWSRRSGKLSPLSMPHSTARSDVTYRCEPYRGPVKLRSAGQDEAEWKAEYLENLRRRRKMRTVQTHHIFEIASEPSPFGHYGKEVERRILERDPTKTSVSMVEVADEIERQKKRKLEEEKAGPEIQKERMLEEEPQRKRRKSVHFEHKE</sequence>
<feature type="compositionally biased region" description="Polar residues" evidence="1">
    <location>
        <begin position="288"/>
        <end position="297"/>
    </location>
</feature>
<keyword evidence="3" id="KW-1185">Reference proteome</keyword>
<accession>A0A507AMU6</accession>
<protein>
    <submittedName>
        <fullName evidence="2">Uncharacterized protein</fullName>
    </submittedName>
</protein>
<dbReference type="InParanoid" id="A0A507AMU6"/>
<dbReference type="RefSeq" id="XP_030989627.1">
    <property type="nucleotide sequence ID" value="XM_031132981.1"/>
</dbReference>
<dbReference type="EMBL" id="SKBQ01000083">
    <property type="protein sequence ID" value="TPX07916.1"/>
    <property type="molecule type" value="Genomic_DNA"/>
</dbReference>
<feature type="region of interest" description="Disordered" evidence="1">
    <location>
        <begin position="462"/>
        <end position="499"/>
    </location>
</feature>
<evidence type="ECO:0000256" key="1">
    <source>
        <dbReference type="SAM" id="MobiDB-lite"/>
    </source>
</evidence>
<feature type="region of interest" description="Disordered" evidence="1">
    <location>
        <begin position="239"/>
        <end position="349"/>
    </location>
</feature>